<accession>A0ABQ9X607</accession>
<evidence type="ECO:0000256" key="1">
    <source>
        <dbReference type="SAM" id="MobiDB-lite"/>
    </source>
</evidence>
<evidence type="ECO:0000313" key="2">
    <source>
        <dbReference type="EMBL" id="KAK2946076.1"/>
    </source>
</evidence>
<feature type="compositionally biased region" description="Low complexity" evidence="1">
    <location>
        <begin position="51"/>
        <end position="72"/>
    </location>
</feature>
<feature type="compositionally biased region" description="Polar residues" evidence="1">
    <location>
        <begin position="36"/>
        <end position="50"/>
    </location>
</feature>
<dbReference type="EMBL" id="JARBJD010000238">
    <property type="protein sequence ID" value="KAK2946076.1"/>
    <property type="molecule type" value="Genomic_DNA"/>
</dbReference>
<sequence>MSTHQPSSSQNQFCRSLRPRDSSKTAASVSRPKARTSISRPTTSNTMMTARTQSRPNQRRSTTSTTNSSQTRSTDRPRSHSPPPTVPRVLPQLQHPPPHPPSPIIQTVPIDQSTLAPTSHFVTELVYSLTRTSPPPPTDPNPLYCVCCSENLARMPLFSLANQINEMMPEDDFCLLIARMIGVLSNSFRIRRVELIGGVSLFASICSLHWHHPFFVLVRNNLHATLLTCVMLMHKVSADAPIRNEFFASSFGVPLFLLNEIELGVLLLRDWKVNVSYEEYVQTADRMGMDSW</sequence>
<reference evidence="2 3" key="1">
    <citation type="journal article" date="2022" name="bioRxiv">
        <title>Genomics of Preaxostyla Flagellates Illuminates Evolutionary Transitions and the Path Towards Mitochondrial Loss.</title>
        <authorList>
            <person name="Novak L.V.F."/>
            <person name="Treitli S.C."/>
            <person name="Pyrih J."/>
            <person name="Halakuc P."/>
            <person name="Pipaliya S.V."/>
            <person name="Vacek V."/>
            <person name="Brzon O."/>
            <person name="Soukal P."/>
            <person name="Eme L."/>
            <person name="Dacks J.B."/>
            <person name="Karnkowska A."/>
            <person name="Elias M."/>
            <person name="Hampl V."/>
        </authorList>
    </citation>
    <scope>NUCLEOTIDE SEQUENCE [LARGE SCALE GENOMIC DNA]</scope>
    <source>
        <strain evidence="2">NAU3</strain>
        <tissue evidence="2">Gut</tissue>
    </source>
</reference>
<feature type="compositionally biased region" description="Pro residues" evidence="1">
    <location>
        <begin position="94"/>
        <end position="103"/>
    </location>
</feature>
<comment type="caution">
    <text evidence="2">The sequence shown here is derived from an EMBL/GenBank/DDBJ whole genome shotgun (WGS) entry which is preliminary data.</text>
</comment>
<protein>
    <recommendedName>
        <fullName evidence="4">Cyclin N-terminal domain-containing protein</fullName>
    </recommendedName>
</protein>
<proteinExistence type="predicted"/>
<evidence type="ECO:0000313" key="3">
    <source>
        <dbReference type="Proteomes" id="UP001281761"/>
    </source>
</evidence>
<gene>
    <name evidence="2" type="ORF">BLNAU_18984</name>
</gene>
<dbReference type="Gene3D" id="1.10.472.10">
    <property type="entry name" value="Cyclin-like"/>
    <property type="match status" value="1"/>
</dbReference>
<dbReference type="Proteomes" id="UP001281761">
    <property type="component" value="Unassembled WGS sequence"/>
</dbReference>
<organism evidence="2 3">
    <name type="scientific">Blattamonas nauphoetae</name>
    <dbReference type="NCBI Taxonomy" id="2049346"/>
    <lineage>
        <taxon>Eukaryota</taxon>
        <taxon>Metamonada</taxon>
        <taxon>Preaxostyla</taxon>
        <taxon>Oxymonadida</taxon>
        <taxon>Blattamonas</taxon>
    </lineage>
</organism>
<feature type="compositionally biased region" description="Polar residues" evidence="1">
    <location>
        <begin position="1"/>
        <end position="14"/>
    </location>
</feature>
<name>A0ABQ9X607_9EUKA</name>
<keyword evidence="3" id="KW-1185">Reference proteome</keyword>
<feature type="region of interest" description="Disordered" evidence="1">
    <location>
        <begin position="1"/>
        <end position="104"/>
    </location>
</feature>
<evidence type="ECO:0008006" key="4">
    <source>
        <dbReference type="Google" id="ProtNLM"/>
    </source>
</evidence>